<reference evidence="1" key="2">
    <citation type="submission" date="2020-11" db="EMBL/GenBank/DDBJ databases">
        <authorList>
            <person name="McCartney M.A."/>
            <person name="Auch B."/>
            <person name="Kono T."/>
            <person name="Mallez S."/>
            <person name="Becker A."/>
            <person name="Gohl D.M."/>
            <person name="Silverstein K.A.T."/>
            <person name="Koren S."/>
            <person name="Bechman K.B."/>
            <person name="Herman A."/>
            <person name="Abrahante J.E."/>
            <person name="Garbe J."/>
        </authorList>
    </citation>
    <scope>NUCLEOTIDE SEQUENCE</scope>
    <source>
        <strain evidence="1">Duluth1</strain>
        <tissue evidence="1">Whole animal</tissue>
    </source>
</reference>
<dbReference type="Proteomes" id="UP000828390">
    <property type="component" value="Unassembled WGS sequence"/>
</dbReference>
<organism evidence="1 2">
    <name type="scientific">Dreissena polymorpha</name>
    <name type="common">Zebra mussel</name>
    <name type="synonym">Mytilus polymorpha</name>
    <dbReference type="NCBI Taxonomy" id="45954"/>
    <lineage>
        <taxon>Eukaryota</taxon>
        <taxon>Metazoa</taxon>
        <taxon>Spiralia</taxon>
        <taxon>Lophotrochozoa</taxon>
        <taxon>Mollusca</taxon>
        <taxon>Bivalvia</taxon>
        <taxon>Autobranchia</taxon>
        <taxon>Heteroconchia</taxon>
        <taxon>Euheterodonta</taxon>
        <taxon>Imparidentia</taxon>
        <taxon>Neoheterodontei</taxon>
        <taxon>Myida</taxon>
        <taxon>Dreissenoidea</taxon>
        <taxon>Dreissenidae</taxon>
        <taxon>Dreissena</taxon>
    </lineage>
</organism>
<evidence type="ECO:0000313" key="1">
    <source>
        <dbReference type="EMBL" id="KAH3846437.1"/>
    </source>
</evidence>
<sequence length="52" mass="5583">MSCKNGSHSICSIVSNQNAHLHSLAWSDPVCYKVAQVIVVSKADREAPDQTG</sequence>
<evidence type="ECO:0000313" key="2">
    <source>
        <dbReference type="Proteomes" id="UP000828390"/>
    </source>
</evidence>
<accession>A0A9D4QXI9</accession>
<keyword evidence="2" id="KW-1185">Reference proteome</keyword>
<name>A0A9D4QXI9_DREPO</name>
<dbReference type="AlphaFoldDB" id="A0A9D4QXI9"/>
<reference evidence="1" key="1">
    <citation type="journal article" date="2019" name="bioRxiv">
        <title>The Genome of the Zebra Mussel, Dreissena polymorpha: A Resource for Invasive Species Research.</title>
        <authorList>
            <person name="McCartney M.A."/>
            <person name="Auch B."/>
            <person name="Kono T."/>
            <person name="Mallez S."/>
            <person name="Zhang Y."/>
            <person name="Obille A."/>
            <person name="Becker A."/>
            <person name="Abrahante J.E."/>
            <person name="Garbe J."/>
            <person name="Badalamenti J.P."/>
            <person name="Herman A."/>
            <person name="Mangelson H."/>
            <person name="Liachko I."/>
            <person name="Sullivan S."/>
            <person name="Sone E.D."/>
            <person name="Koren S."/>
            <person name="Silverstein K.A.T."/>
            <person name="Beckman K.B."/>
            <person name="Gohl D.M."/>
        </authorList>
    </citation>
    <scope>NUCLEOTIDE SEQUENCE</scope>
    <source>
        <strain evidence="1">Duluth1</strain>
        <tissue evidence="1">Whole animal</tissue>
    </source>
</reference>
<dbReference type="EMBL" id="JAIWYP010000003">
    <property type="protein sequence ID" value="KAH3846437.1"/>
    <property type="molecule type" value="Genomic_DNA"/>
</dbReference>
<gene>
    <name evidence="1" type="ORF">DPMN_088738</name>
</gene>
<protein>
    <submittedName>
        <fullName evidence="1">Uncharacterized protein</fullName>
    </submittedName>
</protein>
<proteinExistence type="predicted"/>
<comment type="caution">
    <text evidence="1">The sequence shown here is derived from an EMBL/GenBank/DDBJ whole genome shotgun (WGS) entry which is preliminary data.</text>
</comment>